<organism evidence="6 7">
    <name type="scientific">Methylobacterium goesingense</name>
    <dbReference type="NCBI Taxonomy" id="243690"/>
    <lineage>
        <taxon>Bacteria</taxon>
        <taxon>Pseudomonadati</taxon>
        <taxon>Pseudomonadota</taxon>
        <taxon>Alphaproteobacteria</taxon>
        <taxon>Hyphomicrobiales</taxon>
        <taxon>Methylobacteriaceae</taxon>
        <taxon>Methylobacterium</taxon>
    </lineage>
</organism>
<dbReference type="RefSeq" id="WP_238280883.1">
    <property type="nucleotide sequence ID" value="NZ_BPQL01000104.1"/>
</dbReference>
<proteinExistence type="predicted"/>
<dbReference type="PANTHER" id="PTHR30024">
    <property type="entry name" value="ALIPHATIC SULFONATES-BINDING PROTEIN-RELATED"/>
    <property type="match status" value="1"/>
</dbReference>
<dbReference type="EMBL" id="JBEPMM010000003">
    <property type="protein sequence ID" value="MET3691960.1"/>
    <property type="molecule type" value="Genomic_DNA"/>
</dbReference>
<evidence type="ECO:0000256" key="1">
    <source>
        <dbReference type="ARBA" id="ARBA00004418"/>
    </source>
</evidence>
<dbReference type="PANTHER" id="PTHR30024:SF21">
    <property type="entry name" value="ABC TRANSPORTER SUBSTRATE-BINDING PROTEIN"/>
    <property type="match status" value="1"/>
</dbReference>
<keyword evidence="2" id="KW-0813">Transport</keyword>
<accession>A0ABV2L2A6</accession>
<reference evidence="6 7" key="1">
    <citation type="submission" date="2024-06" db="EMBL/GenBank/DDBJ databases">
        <title>Genomic Encyclopedia of Type Strains, Phase IV (KMG-IV): sequencing the most valuable type-strain genomes for metagenomic binning, comparative biology and taxonomic classification.</title>
        <authorList>
            <person name="Goeker M."/>
        </authorList>
    </citation>
    <scope>NUCLEOTIDE SEQUENCE [LARGE SCALE GENOMIC DNA]</scope>
    <source>
        <strain evidence="6 7">DSM 21331</strain>
    </source>
</reference>
<dbReference type="Pfam" id="PF09084">
    <property type="entry name" value="NMT1"/>
    <property type="match status" value="1"/>
</dbReference>
<evidence type="ECO:0000256" key="2">
    <source>
        <dbReference type="ARBA" id="ARBA00022448"/>
    </source>
</evidence>
<evidence type="ECO:0000256" key="4">
    <source>
        <dbReference type="SAM" id="SignalP"/>
    </source>
</evidence>
<protein>
    <submittedName>
        <fullName evidence="6">Sulfonate transport system substrate-binding protein</fullName>
    </submittedName>
</protein>
<feature type="domain" description="SsuA/THI5-like" evidence="5">
    <location>
        <begin position="57"/>
        <end position="259"/>
    </location>
</feature>
<sequence length="334" mass="35835">MTIRRQRRRASPTRRTLLALACAALLPLGTARRSEAAEVTEVRLDWATYNPVSLVLKEKGFLESALKARGIAVRWTQSLGSNKALEYLNGGAIDFGSSAGAAALLARINGNPVKAIYAYSQPEWTALVTTKDSGIRTPADLKGKRIAVTRGTDPHIFLIRALQGAGLTEKDAKLVLLQHADGRTALERGDVDAWAGLDPMMAASELEGGTRLFFRDPAANTWGVLDVREDFAKAHPDLVRIVIAAYEQARTYAIANPEAVTRALVAATKLPEAVIARQLARTDLSRPEIGRVQAESIRAAGLALQQAGVIPAETDVAAAVDALIDPRFTAGSER</sequence>
<dbReference type="NCBIfam" id="TIGR01728">
    <property type="entry name" value="SsuA_fam"/>
    <property type="match status" value="1"/>
</dbReference>
<evidence type="ECO:0000256" key="3">
    <source>
        <dbReference type="ARBA" id="ARBA00022729"/>
    </source>
</evidence>
<dbReference type="SUPFAM" id="SSF53850">
    <property type="entry name" value="Periplasmic binding protein-like II"/>
    <property type="match status" value="1"/>
</dbReference>
<keyword evidence="7" id="KW-1185">Reference proteome</keyword>
<dbReference type="Proteomes" id="UP001549145">
    <property type="component" value="Unassembled WGS sequence"/>
</dbReference>
<dbReference type="Gene3D" id="3.40.190.10">
    <property type="entry name" value="Periplasmic binding protein-like II"/>
    <property type="match status" value="2"/>
</dbReference>
<comment type="subcellular location">
    <subcellularLocation>
        <location evidence="1">Periplasm</location>
    </subcellularLocation>
</comment>
<keyword evidence="3 4" id="KW-0732">Signal</keyword>
<evidence type="ECO:0000313" key="7">
    <source>
        <dbReference type="Proteomes" id="UP001549145"/>
    </source>
</evidence>
<feature type="chain" id="PRO_5045414504" evidence="4">
    <location>
        <begin position="37"/>
        <end position="334"/>
    </location>
</feature>
<feature type="signal peptide" evidence="4">
    <location>
        <begin position="1"/>
        <end position="36"/>
    </location>
</feature>
<dbReference type="InterPro" id="IPR015168">
    <property type="entry name" value="SsuA/THI5"/>
</dbReference>
<name>A0ABV2L2A6_9HYPH</name>
<dbReference type="InterPro" id="IPR010067">
    <property type="entry name" value="ABC_SsuA_sub-bd"/>
</dbReference>
<evidence type="ECO:0000259" key="5">
    <source>
        <dbReference type="Pfam" id="PF09084"/>
    </source>
</evidence>
<comment type="caution">
    <text evidence="6">The sequence shown here is derived from an EMBL/GenBank/DDBJ whole genome shotgun (WGS) entry which is preliminary data.</text>
</comment>
<evidence type="ECO:0000313" key="6">
    <source>
        <dbReference type="EMBL" id="MET3691960.1"/>
    </source>
</evidence>
<gene>
    <name evidence="6" type="ORF">ABID43_001491</name>
</gene>